<comment type="caution">
    <text evidence="4">The sequence shown here is derived from an EMBL/GenBank/DDBJ whole genome shotgun (WGS) entry which is preliminary data.</text>
</comment>
<feature type="compositionally biased region" description="Polar residues" evidence="2">
    <location>
        <begin position="737"/>
        <end position="751"/>
    </location>
</feature>
<organism evidence="4 5">
    <name type="scientific">Mytilus edulis</name>
    <name type="common">Blue mussel</name>
    <dbReference type="NCBI Taxonomy" id="6550"/>
    <lineage>
        <taxon>Eukaryota</taxon>
        <taxon>Metazoa</taxon>
        <taxon>Spiralia</taxon>
        <taxon>Lophotrochozoa</taxon>
        <taxon>Mollusca</taxon>
        <taxon>Bivalvia</taxon>
        <taxon>Autobranchia</taxon>
        <taxon>Pteriomorphia</taxon>
        <taxon>Mytilida</taxon>
        <taxon>Mytiloidea</taxon>
        <taxon>Mytilidae</taxon>
        <taxon>Mytilinae</taxon>
        <taxon>Mytilus</taxon>
    </lineage>
</organism>
<evidence type="ECO:0000256" key="1">
    <source>
        <dbReference type="PROSITE-ProRule" id="PRU00325"/>
    </source>
</evidence>
<dbReference type="InterPro" id="IPR018289">
    <property type="entry name" value="MULE_transposase_dom"/>
</dbReference>
<keyword evidence="1" id="KW-0862">Zinc</keyword>
<evidence type="ECO:0000256" key="2">
    <source>
        <dbReference type="SAM" id="MobiDB-lite"/>
    </source>
</evidence>
<feature type="compositionally biased region" description="Polar residues" evidence="2">
    <location>
        <begin position="547"/>
        <end position="560"/>
    </location>
</feature>
<evidence type="ECO:0000313" key="4">
    <source>
        <dbReference type="EMBL" id="CAG2224589.1"/>
    </source>
</evidence>
<name>A0A8S3SV80_MYTED</name>
<keyword evidence="1" id="KW-0479">Metal-binding</keyword>
<feature type="region of interest" description="Disordered" evidence="2">
    <location>
        <begin position="541"/>
        <end position="562"/>
    </location>
</feature>
<keyword evidence="1" id="KW-0863">Zinc-finger</keyword>
<dbReference type="GO" id="GO:0008270">
    <property type="term" value="F:zinc ion binding"/>
    <property type="evidence" value="ECO:0007669"/>
    <property type="project" value="UniProtKB-KW"/>
</dbReference>
<sequence>MDSGSIVYMHTDVLHQTEIVDILTKPETSCTSNVPPYKPKANEVYLFQTGADDWKCDQYLWINNGTKSVTIGTTDKTNGRKRPVGSLQFKKTAYSLKSNKSLILVHYEGDETVYVPVGHGNSKKSDPPEYTRTAPSVLRKIEQDIRSGEKTAMDVYRESISNGSVSGEHQGVLNARNVKQVENLVRKVNEEERLSKDDIYNLLLLAYHMDGFIHEVTVFPDLNSIIALPEMISIVNQLHDVNTEDDVPFVFFYDTTFKCGDFFVSPLVFRNIIFEDRPIMPVAFLIHSRKKEKTHARFFEFVASSFPKINKTSVPFVTDREIGLVNAIRKNFPSCDVLMCWNHLIKDLKFNLQQMGADQSNTALYVSHLKDLLRSDSEAEYMTLKDELIRKWSKPVVVYFEKMEKDILTHSGKWVIDKYQNLYDPYSGITNNACESMNAVIKRLNKYRELPVDCFVLSMFYLQNYYINEVQRGLAGIGNYTLRTKFNHASIPKDEINVPKQLVKPAVIVKHVMSEIDNVRDTCSKDHVSVETESSKIEGANILPLVSETSDGTENPSMSSPIAEENITAPSQIEGTNILPLVSDSSEGTESSSMSSKTSDKNLSQKSLAKLTVDNGQVSFIEQHKAFMVRGMQGKVYAVTLLPKETCQCPASSQCYHILAAKLYIGDTDETKPVVNLKALSKRNLKRNDKKSGRKKPRPNDGDIEILPAPDSEEAQLIEPPLVPQSPRTPKLKTPAKLNTPSKQKALSTPKSTKRLRFADNGDSQDHQILVTDSPPPIKKVKLKPIPIAWINGLNSDHKQTIENNEWLCSEIINVCCTLFHDNFRTYLDFSQQDFHLFLTKLPSLGQKSLVAFHKRDVQLYKSTILANPTG</sequence>
<accession>A0A8S3SV80</accession>
<dbReference type="Pfam" id="PF10551">
    <property type="entry name" value="MULE"/>
    <property type="match status" value="1"/>
</dbReference>
<dbReference type="InterPro" id="IPR052579">
    <property type="entry name" value="Zinc_finger_SWIM"/>
</dbReference>
<evidence type="ECO:0000259" key="3">
    <source>
        <dbReference type="PROSITE" id="PS50966"/>
    </source>
</evidence>
<proteinExistence type="predicted"/>
<feature type="compositionally biased region" description="Basic and acidic residues" evidence="2">
    <location>
        <begin position="757"/>
        <end position="766"/>
    </location>
</feature>
<dbReference type="OrthoDB" id="5791190at2759"/>
<keyword evidence="5" id="KW-1185">Reference proteome</keyword>
<dbReference type="PANTHER" id="PTHR31569:SF4">
    <property type="entry name" value="SWIM-TYPE DOMAIN-CONTAINING PROTEIN"/>
    <property type="match status" value="1"/>
</dbReference>
<dbReference type="EMBL" id="CAJPWZ010001808">
    <property type="protein sequence ID" value="CAG2224589.1"/>
    <property type="molecule type" value="Genomic_DNA"/>
</dbReference>
<feature type="region of interest" description="Disordered" evidence="2">
    <location>
        <begin position="685"/>
        <end position="767"/>
    </location>
</feature>
<dbReference type="PANTHER" id="PTHR31569">
    <property type="entry name" value="SWIM-TYPE DOMAIN-CONTAINING PROTEIN"/>
    <property type="match status" value="1"/>
</dbReference>
<dbReference type="PROSITE" id="PS50966">
    <property type="entry name" value="ZF_SWIM"/>
    <property type="match status" value="1"/>
</dbReference>
<dbReference type="Proteomes" id="UP000683360">
    <property type="component" value="Unassembled WGS sequence"/>
</dbReference>
<feature type="compositionally biased region" description="Low complexity" evidence="2">
    <location>
        <begin position="583"/>
        <end position="597"/>
    </location>
</feature>
<feature type="region of interest" description="Disordered" evidence="2">
    <location>
        <begin position="582"/>
        <end position="605"/>
    </location>
</feature>
<dbReference type="InterPro" id="IPR007527">
    <property type="entry name" value="Znf_SWIM"/>
</dbReference>
<gene>
    <name evidence="4" type="ORF">MEDL_37759</name>
</gene>
<protein>
    <recommendedName>
        <fullName evidence="3">SWIM-type domain-containing protein</fullName>
    </recommendedName>
</protein>
<evidence type="ECO:0000313" key="5">
    <source>
        <dbReference type="Proteomes" id="UP000683360"/>
    </source>
</evidence>
<reference evidence="4" key="1">
    <citation type="submission" date="2021-03" db="EMBL/GenBank/DDBJ databases">
        <authorList>
            <person name="Bekaert M."/>
        </authorList>
    </citation>
    <scope>NUCLEOTIDE SEQUENCE</scope>
</reference>
<dbReference type="AlphaFoldDB" id="A0A8S3SV80"/>
<feature type="domain" description="SWIM-type" evidence="3">
    <location>
        <begin position="637"/>
        <end position="666"/>
    </location>
</feature>